<keyword evidence="2" id="KW-1185">Reference proteome</keyword>
<accession>A0A4Z2JCK7</accession>
<dbReference type="Proteomes" id="UP000314294">
    <property type="component" value="Unassembled WGS sequence"/>
</dbReference>
<protein>
    <submittedName>
        <fullName evidence="1">Uncharacterized protein</fullName>
    </submittedName>
</protein>
<comment type="caution">
    <text evidence="1">The sequence shown here is derived from an EMBL/GenBank/DDBJ whole genome shotgun (WGS) entry which is preliminary data.</text>
</comment>
<reference evidence="1 2" key="1">
    <citation type="submission" date="2019-03" db="EMBL/GenBank/DDBJ databases">
        <title>First draft genome of Liparis tanakae, snailfish: a comprehensive survey of snailfish specific genes.</title>
        <authorList>
            <person name="Kim W."/>
            <person name="Song I."/>
            <person name="Jeong J.-H."/>
            <person name="Kim D."/>
            <person name="Kim S."/>
            <person name="Ryu S."/>
            <person name="Song J.Y."/>
            <person name="Lee S.K."/>
        </authorList>
    </citation>
    <scope>NUCLEOTIDE SEQUENCE [LARGE SCALE GENOMIC DNA]</scope>
    <source>
        <tissue evidence="1">Muscle</tissue>
    </source>
</reference>
<proteinExistence type="predicted"/>
<sequence>MAAELFQATWGKGEHMGQSTVGSSKTSAVVEFFSQIIEVTLEDADVYRREKREERRPPAEEEVLRILGGADKRICFTDFISSRS</sequence>
<dbReference type="EMBL" id="SRLO01000008">
    <property type="protein sequence ID" value="TNN87946.1"/>
    <property type="molecule type" value="Genomic_DNA"/>
</dbReference>
<organism evidence="1 2">
    <name type="scientific">Liparis tanakae</name>
    <name type="common">Tanaka's snailfish</name>
    <dbReference type="NCBI Taxonomy" id="230148"/>
    <lineage>
        <taxon>Eukaryota</taxon>
        <taxon>Metazoa</taxon>
        <taxon>Chordata</taxon>
        <taxon>Craniata</taxon>
        <taxon>Vertebrata</taxon>
        <taxon>Euteleostomi</taxon>
        <taxon>Actinopterygii</taxon>
        <taxon>Neopterygii</taxon>
        <taxon>Teleostei</taxon>
        <taxon>Neoteleostei</taxon>
        <taxon>Acanthomorphata</taxon>
        <taxon>Eupercaria</taxon>
        <taxon>Perciformes</taxon>
        <taxon>Cottioidei</taxon>
        <taxon>Cottales</taxon>
        <taxon>Liparidae</taxon>
        <taxon>Liparis</taxon>
    </lineage>
</organism>
<name>A0A4Z2JCK7_9TELE</name>
<gene>
    <name evidence="1" type="ORF">EYF80_001910</name>
</gene>
<evidence type="ECO:0000313" key="1">
    <source>
        <dbReference type="EMBL" id="TNN87946.1"/>
    </source>
</evidence>
<dbReference type="AlphaFoldDB" id="A0A4Z2JCK7"/>
<evidence type="ECO:0000313" key="2">
    <source>
        <dbReference type="Proteomes" id="UP000314294"/>
    </source>
</evidence>